<proteinExistence type="predicted"/>
<evidence type="ECO:0000313" key="2">
    <source>
        <dbReference type="WBParaSite" id="JU765_v2.g15856.t4"/>
    </source>
</evidence>
<dbReference type="WBParaSite" id="JU765_v2.g15856.t4">
    <property type="protein sequence ID" value="JU765_v2.g15856.t4"/>
    <property type="gene ID" value="JU765_v2.g15856"/>
</dbReference>
<reference evidence="2" key="1">
    <citation type="submission" date="2022-11" db="UniProtKB">
        <authorList>
            <consortium name="WormBaseParasite"/>
        </authorList>
    </citation>
    <scope>IDENTIFICATION</scope>
</reference>
<sequence length="80" mass="9495">MRLRHRIHRRNHFQRPQKPLLLASTTNRRGKMSNDQAKVLLKFADFIKKNKCRYTATKIIKTNQKKNTQDNISEIGFDGE</sequence>
<evidence type="ECO:0000313" key="1">
    <source>
        <dbReference type="Proteomes" id="UP000887576"/>
    </source>
</evidence>
<name>A0AC34QFR6_9BILA</name>
<dbReference type="Proteomes" id="UP000887576">
    <property type="component" value="Unplaced"/>
</dbReference>
<organism evidence="1 2">
    <name type="scientific">Panagrolaimus sp. JU765</name>
    <dbReference type="NCBI Taxonomy" id="591449"/>
    <lineage>
        <taxon>Eukaryota</taxon>
        <taxon>Metazoa</taxon>
        <taxon>Ecdysozoa</taxon>
        <taxon>Nematoda</taxon>
        <taxon>Chromadorea</taxon>
        <taxon>Rhabditida</taxon>
        <taxon>Tylenchina</taxon>
        <taxon>Panagrolaimomorpha</taxon>
        <taxon>Panagrolaimoidea</taxon>
        <taxon>Panagrolaimidae</taxon>
        <taxon>Panagrolaimus</taxon>
    </lineage>
</organism>
<protein>
    <submittedName>
        <fullName evidence="2">C2H2-type domain-containing protein</fullName>
    </submittedName>
</protein>
<accession>A0AC34QFR6</accession>